<dbReference type="SUPFAM" id="SSF103378">
    <property type="entry name" value="2-methylcitrate dehydratase PrpD"/>
    <property type="match status" value="1"/>
</dbReference>
<dbReference type="Gene3D" id="1.10.4100.10">
    <property type="entry name" value="2-methylcitrate dehydratase PrpD"/>
    <property type="match status" value="1"/>
</dbReference>
<dbReference type="Pfam" id="PF03972">
    <property type="entry name" value="MmgE_PrpD_N"/>
    <property type="match status" value="1"/>
</dbReference>
<feature type="domain" description="MmgE/PrpD C-terminal" evidence="4">
    <location>
        <begin position="280"/>
        <end position="440"/>
    </location>
</feature>
<evidence type="ECO:0000256" key="2">
    <source>
        <dbReference type="SAM" id="MobiDB-lite"/>
    </source>
</evidence>
<evidence type="ECO:0000256" key="1">
    <source>
        <dbReference type="ARBA" id="ARBA00006174"/>
    </source>
</evidence>
<keyword evidence="6" id="KW-1185">Reference proteome</keyword>
<dbReference type="Gene3D" id="3.30.1330.120">
    <property type="entry name" value="2-methylcitrate dehydratase PrpD"/>
    <property type="match status" value="1"/>
</dbReference>
<evidence type="ECO:0000259" key="3">
    <source>
        <dbReference type="Pfam" id="PF03972"/>
    </source>
</evidence>
<accession>A0A285EB18</accession>
<dbReference type="Pfam" id="PF19305">
    <property type="entry name" value="MmgE_PrpD_C"/>
    <property type="match status" value="1"/>
</dbReference>
<dbReference type="InterPro" id="IPR042188">
    <property type="entry name" value="MmgE/PrpD_sf_2"/>
</dbReference>
<dbReference type="Proteomes" id="UP000219514">
    <property type="component" value="Unassembled WGS sequence"/>
</dbReference>
<dbReference type="GO" id="GO:0016829">
    <property type="term" value="F:lyase activity"/>
    <property type="evidence" value="ECO:0007669"/>
    <property type="project" value="InterPro"/>
</dbReference>
<dbReference type="PANTHER" id="PTHR16943:SF8">
    <property type="entry name" value="2-METHYLCITRATE DEHYDRATASE"/>
    <property type="match status" value="1"/>
</dbReference>
<evidence type="ECO:0000313" key="6">
    <source>
        <dbReference type="Proteomes" id="UP000219514"/>
    </source>
</evidence>
<feature type="domain" description="MmgE/PrpD N-terminal" evidence="3">
    <location>
        <begin position="33"/>
        <end position="256"/>
    </location>
</feature>
<feature type="region of interest" description="Disordered" evidence="2">
    <location>
        <begin position="1"/>
        <end position="22"/>
    </location>
</feature>
<proteinExistence type="inferred from homology"/>
<evidence type="ECO:0000313" key="5">
    <source>
        <dbReference type="EMBL" id="SNX96053.1"/>
    </source>
</evidence>
<sequence>MSGSSSGVDGRDEASTSPERTLTSQVIARVRSIDHRREDVVTSALHCILDTLGVAIGGVHEPVTTNVRAEALDEGGAPRATLWGTGERVSRPQAALVNGTAAHALDFDDVSALMEGHPSAPLLPALLAVAEGAGTTGEQLVGAFVAGFETEALVGRLMSPSHYARGFHATATVGAFGAAAAGAHVLGLDERAWAHAFGIAGSRAAGLKSMFGTMSKPLQVGVAAENGLRAATLAARGVTAHPDVLGTAQGFRDTQSDAGGTPAAWGWTGPAVTDVLFKYHAACYLTHSAIEGGLSMRSAGVTPEHVESVDVLVPAGHLRVCDIAEPSTPLEGKFSLRFTTAMALVTGDLTEQAFTPASLADPVVVALRDRVRVSARTDSDSRSSIVRVTCTDGTERVAEVDVNRPTPAGQLDRRWVSLVTKFHSLVDPVVGANAADRIVAEVAGLPTAGSVEPLLRAVAGEAGGTPGR</sequence>
<gene>
    <name evidence="5" type="ORF">SAMN06893097_103222</name>
</gene>
<protein>
    <submittedName>
        <fullName evidence="5">2-methylcitrate dehydratase PrpD</fullName>
    </submittedName>
</protein>
<dbReference type="RefSeq" id="WP_097206079.1">
    <property type="nucleotide sequence ID" value="NZ_JACHXB010000004.1"/>
</dbReference>
<dbReference type="InterPro" id="IPR005656">
    <property type="entry name" value="MmgE_PrpD"/>
</dbReference>
<dbReference type="InterPro" id="IPR036148">
    <property type="entry name" value="MmgE/PrpD_sf"/>
</dbReference>
<dbReference type="InterPro" id="IPR042183">
    <property type="entry name" value="MmgE/PrpD_sf_1"/>
</dbReference>
<dbReference type="AlphaFoldDB" id="A0A285EB18"/>
<comment type="similarity">
    <text evidence="1">Belongs to the PrpD family.</text>
</comment>
<organism evidence="5 6">
    <name type="scientific">Geodermatophilus sabuli</name>
    <dbReference type="NCBI Taxonomy" id="1564158"/>
    <lineage>
        <taxon>Bacteria</taxon>
        <taxon>Bacillati</taxon>
        <taxon>Actinomycetota</taxon>
        <taxon>Actinomycetes</taxon>
        <taxon>Geodermatophilales</taxon>
        <taxon>Geodermatophilaceae</taxon>
        <taxon>Geodermatophilus</taxon>
    </lineage>
</organism>
<dbReference type="EMBL" id="OBDO01000003">
    <property type="protein sequence ID" value="SNX96053.1"/>
    <property type="molecule type" value="Genomic_DNA"/>
</dbReference>
<name>A0A285EB18_9ACTN</name>
<dbReference type="InterPro" id="IPR045336">
    <property type="entry name" value="MmgE_PrpD_N"/>
</dbReference>
<dbReference type="InterPro" id="IPR045337">
    <property type="entry name" value="MmgE_PrpD_C"/>
</dbReference>
<dbReference type="OrthoDB" id="9797528at2"/>
<dbReference type="PANTHER" id="PTHR16943">
    <property type="entry name" value="2-METHYLCITRATE DEHYDRATASE-RELATED"/>
    <property type="match status" value="1"/>
</dbReference>
<reference evidence="5 6" key="1">
    <citation type="submission" date="2017-09" db="EMBL/GenBank/DDBJ databases">
        <authorList>
            <person name="Ehlers B."/>
            <person name="Leendertz F.H."/>
        </authorList>
    </citation>
    <scope>NUCLEOTIDE SEQUENCE [LARGE SCALE GENOMIC DNA]</scope>
    <source>
        <strain evidence="5 6">DSM 46844</strain>
    </source>
</reference>
<evidence type="ECO:0000259" key="4">
    <source>
        <dbReference type="Pfam" id="PF19305"/>
    </source>
</evidence>